<dbReference type="EMBL" id="CVRI01000047">
    <property type="protein sequence ID" value="CRK97247.1"/>
    <property type="molecule type" value="Genomic_DNA"/>
</dbReference>
<reference evidence="1 2" key="1">
    <citation type="submission" date="2015-04" db="EMBL/GenBank/DDBJ databases">
        <authorList>
            <person name="Syromyatnikov M.Y."/>
            <person name="Popov V.N."/>
        </authorList>
    </citation>
    <scope>NUCLEOTIDE SEQUENCE [LARGE SCALE GENOMIC DNA]</scope>
</reference>
<gene>
    <name evidence="1" type="ORF">CLUMA_CG010643</name>
</gene>
<organism evidence="1 2">
    <name type="scientific">Clunio marinus</name>
    <dbReference type="NCBI Taxonomy" id="568069"/>
    <lineage>
        <taxon>Eukaryota</taxon>
        <taxon>Metazoa</taxon>
        <taxon>Ecdysozoa</taxon>
        <taxon>Arthropoda</taxon>
        <taxon>Hexapoda</taxon>
        <taxon>Insecta</taxon>
        <taxon>Pterygota</taxon>
        <taxon>Neoptera</taxon>
        <taxon>Endopterygota</taxon>
        <taxon>Diptera</taxon>
        <taxon>Nematocera</taxon>
        <taxon>Chironomoidea</taxon>
        <taxon>Chironomidae</taxon>
        <taxon>Clunio</taxon>
    </lineage>
</organism>
<evidence type="ECO:0000313" key="2">
    <source>
        <dbReference type="Proteomes" id="UP000183832"/>
    </source>
</evidence>
<sequence length="69" mass="8234">MESDSILRIIFITYMSPHNVLREFQSCDEIFLAHHHKSLLMHEKLDERQIIPQHNFNCIQQVQKAAFVN</sequence>
<proteinExistence type="predicted"/>
<protein>
    <submittedName>
        <fullName evidence="1">CLUMA_CG010643, isoform A</fullName>
    </submittedName>
</protein>
<accession>A0A1J1IAD6</accession>
<dbReference type="Proteomes" id="UP000183832">
    <property type="component" value="Unassembled WGS sequence"/>
</dbReference>
<dbReference type="AlphaFoldDB" id="A0A1J1IAD6"/>
<keyword evidence="2" id="KW-1185">Reference proteome</keyword>
<name>A0A1J1IAD6_9DIPT</name>
<evidence type="ECO:0000313" key="1">
    <source>
        <dbReference type="EMBL" id="CRK97247.1"/>
    </source>
</evidence>